<dbReference type="PRINTS" id="PR00690">
    <property type="entry name" value="ADHESNFAMILY"/>
</dbReference>
<dbReference type="AlphaFoldDB" id="A0A7X1MDI9"/>
<dbReference type="InterPro" id="IPR050492">
    <property type="entry name" value="Bact_metal-bind_prot9"/>
</dbReference>
<evidence type="ECO:0000256" key="4">
    <source>
        <dbReference type="ARBA" id="ARBA00022729"/>
    </source>
</evidence>
<keyword evidence="7" id="KW-1185">Reference proteome</keyword>
<protein>
    <submittedName>
        <fullName evidence="6">Zinc ABC transporter substrate-binding protein</fullName>
    </submittedName>
</protein>
<dbReference type="GO" id="GO:0046872">
    <property type="term" value="F:metal ion binding"/>
    <property type="evidence" value="ECO:0007669"/>
    <property type="project" value="UniProtKB-KW"/>
</dbReference>
<evidence type="ECO:0000313" key="6">
    <source>
        <dbReference type="EMBL" id="MBC2904765.1"/>
    </source>
</evidence>
<keyword evidence="3" id="KW-0479">Metal-binding</keyword>
<dbReference type="Pfam" id="PF01297">
    <property type="entry name" value="ZnuA"/>
    <property type="match status" value="1"/>
</dbReference>
<dbReference type="InterPro" id="IPR006127">
    <property type="entry name" value="ZnuA-like"/>
</dbReference>
<evidence type="ECO:0000256" key="2">
    <source>
        <dbReference type="ARBA" id="ARBA00022448"/>
    </source>
</evidence>
<evidence type="ECO:0000313" key="7">
    <source>
        <dbReference type="Proteomes" id="UP000584670"/>
    </source>
</evidence>
<name>A0A7X1MDI9_9ACTN</name>
<dbReference type="GO" id="GO:0007155">
    <property type="term" value="P:cell adhesion"/>
    <property type="evidence" value="ECO:0007669"/>
    <property type="project" value="InterPro"/>
</dbReference>
<dbReference type="EMBL" id="JACMSF010000029">
    <property type="protein sequence ID" value="MBC2904765.1"/>
    <property type="molecule type" value="Genomic_DNA"/>
</dbReference>
<organism evidence="6 7">
    <name type="scientific">Streptomyces cupreus</name>
    <dbReference type="NCBI Taxonomy" id="2759956"/>
    <lineage>
        <taxon>Bacteria</taxon>
        <taxon>Bacillati</taxon>
        <taxon>Actinomycetota</taxon>
        <taxon>Actinomycetes</taxon>
        <taxon>Kitasatosporales</taxon>
        <taxon>Streptomycetaceae</taxon>
        <taxon>Streptomyces</taxon>
    </lineage>
</organism>
<proteinExistence type="inferred from homology"/>
<dbReference type="PANTHER" id="PTHR42953:SF1">
    <property type="entry name" value="METAL-BINDING PROTEIN HI_0362-RELATED"/>
    <property type="match status" value="1"/>
</dbReference>
<dbReference type="Gene3D" id="3.40.50.1980">
    <property type="entry name" value="Nitrogenase molybdenum iron protein domain"/>
    <property type="match status" value="2"/>
</dbReference>
<dbReference type="InterPro" id="IPR006128">
    <property type="entry name" value="Lipoprotein_PsaA-like"/>
</dbReference>
<keyword evidence="2 5" id="KW-0813">Transport</keyword>
<evidence type="ECO:0000256" key="3">
    <source>
        <dbReference type="ARBA" id="ARBA00022723"/>
    </source>
</evidence>
<gene>
    <name evidence="6" type="ORF">H4N64_24870</name>
</gene>
<accession>A0A7X1MDI9</accession>
<dbReference type="PRINTS" id="PR00691">
    <property type="entry name" value="ADHESINB"/>
</dbReference>
<dbReference type="SUPFAM" id="SSF53807">
    <property type="entry name" value="Helical backbone' metal receptor"/>
    <property type="match status" value="1"/>
</dbReference>
<comment type="caution">
    <text evidence="6">The sequence shown here is derived from an EMBL/GenBank/DDBJ whole genome shotgun (WGS) entry which is preliminary data.</text>
</comment>
<evidence type="ECO:0000256" key="5">
    <source>
        <dbReference type="RuleBase" id="RU003512"/>
    </source>
</evidence>
<dbReference type="PANTHER" id="PTHR42953">
    <property type="entry name" value="HIGH-AFFINITY ZINC UPTAKE SYSTEM PROTEIN ZNUA-RELATED"/>
    <property type="match status" value="1"/>
</dbReference>
<keyword evidence="4" id="KW-0732">Signal</keyword>
<dbReference type="InterPro" id="IPR006129">
    <property type="entry name" value="AdhesinB"/>
</dbReference>
<comment type="subcellular location">
    <subcellularLocation>
        <location evidence="1">Cell envelope</location>
    </subcellularLocation>
</comment>
<reference evidence="6 7" key="1">
    <citation type="submission" date="2020-08" db="EMBL/GenBank/DDBJ databases">
        <title>Streptomyces sp. PSKA01 genome sequencing and assembly.</title>
        <authorList>
            <person name="Mandal S."/>
            <person name="Maiti P.K."/>
            <person name="Das P."/>
        </authorList>
    </citation>
    <scope>NUCLEOTIDE SEQUENCE [LARGE SCALE GENOMIC DNA]</scope>
    <source>
        <strain evidence="6 7">PSKA01</strain>
    </source>
</reference>
<comment type="similarity">
    <text evidence="5">Belongs to the bacterial solute-binding protein 9 family.</text>
</comment>
<dbReference type="GO" id="GO:0030001">
    <property type="term" value="P:metal ion transport"/>
    <property type="evidence" value="ECO:0007669"/>
    <property type="project" value="InterPro"/>
</dbReference>
<dbReference type="GO" id="GO:0030313">
    <property type="term" value="C:cell envelope"/>
    <property type="evidence" value="ECO:0007669"/>
    <property type="project" value="UniProtKB-SubCell"/>
</dbReference>
<dbReference type="Proteomes" id="UP000584670">
    <property type="component" value="Unassembled WGS sequence"/>
</dbReference>
<sequence>MISTFVSPIGQRSTVHHPQRLTAAAALAAVVATSLTACGTSADADSGDAQGGGTVKVVATTTQVADFVRNIGGDRVTVTQLVKPNASPHEYEPTPAALQAIGEAALLVKNGVGLEDEWLPRTIEASGFDGEPVDTSTGITLRQGEDHETGETADDPHIWHNPLYVKIMSETIEKALIRADPSHKADYQDNFTAYAAKLDALDKGIAGQINSLPADDRKLVTNHDAFGYYIDRYHLTYVGSVIPDFSDQAELSGSQLDSLVERIKKQKVKAVFGETSLPPKTAQAIGRQSGVKVVAGDGSLYGDSLGPKGSAGDTYLKSMEFNTTTIVDALK</sequence>
<evidence type="ECO:0000256" key="1">
    <source>
        <dbReference type="ARBA" id="ARBA00004196"/>
    </source>
</evidence>